<organism evidence="1 2">
    <name type="scientific">Clydaea vesicula</name>
    <dbReference type="NCBI Taxonomy" id="447962"/>
    <lineage>
        <taxon>Eukaryota</taxon>
        <taxon>Fungi</taxon>
        <taxon>Fungi incertae sedis</taxon>
        <taxon>Chytridiomycota</taxon>
        <taxon>Chytridiomycota incertae sedis</taxon>
        <taxon>Chytridiomycetes</taxon>
        <taxon>Lobulomycetales</taxon>
        <taxon>Lobulomycetaceae</taxon>
        <taxon>Clydaea</taxon>
    </lineage>
</organism>
<proteinExistence type="predicted"/>
<comment type="caution">
    <text evidence="1">The sequence shown here is derived from an EMBL/GenBank/DDBJ whole genome shotgun (WGS) entry which is preliminary data.</text>
</comment>
<dbReference type="Proteomes" id="UP001211065">
    <property type="component" value="Unassembled WGS sequence"/>
</dbReference>
<keyword evidence="2" id="KW-1185">Reference proteome</keyword>
<accession>A0AAD5XU06</accession>
<gene>
    <name evidence="1" type="ORF">HK099_006959</name>
</gene>
<name>A0AAD5XU06_9FUNG</name>
<dbReference type="EMBL" id="JADGJW010000638">
    <property type="protein sequence ID" value="KAJ3214241.1"/>
    <property type="molecule type" value="Genomic_DNA"/>
</dbReference>
<dbReference type="AlphaFoldDB" id="A0AAD5XU06"/>
<protein>
    <submittedName>
        <fullName evidence="1">Uncharacterized protein</fullName>
    </submittedName>
</protein>
<reference evidence="1" key="1">
    <citation type="submission" date="2020-05" db="EMBL/GenBank/DDBJ databases">
        <title>Phylogenomic resolution of chytrid fungi.</title>
        <authorList>
            <person name="Stajich J.E."/>
            <person name="Amses K."/>
            <person name="Simmons R."/>
            <person name="Seto K."/>
            <person name="Myers J."/>
            <person name="Bonds A."/>
            <person name="Quandt C.A."/>
            <person name="Barry K."/>
            <person name="Liu P."/>
            <person name="Grigoriev I."/>
            <person name="Longcore J.E."/>
            <person name="James T.Y."/>
        </authorList>
    </citation>
    <scope>NUCLEOTIDE SEQUENCE</scope>
    <source>
        <strain evidence="1">JEL0476</strain>
    </source>
</reference>
<evidence type="ECO:0000313" key="2">
    <source>
        <dbReference type="Proteomes" id="UP001211065"/>
    </source>
</evidence>
<evidence type="ECO:0000313" key="1">
    <source>
        <dbReference type="EMBL" id="KAJ3214241.1"/>
    </source>
</evidence>
<sequence length="70" mass="8258">MHLDSNFDTVNCITVSKMILKLKNGKSLKFQELLNKYNKFEVIKEDVASNDVSKNYEKFEESLYRFCSKL</sequence>